<feature type="domain" description="N-sulphoglucosamine sulphohydrolase C-terminal" evidence="3">
    <location>
        <begin position="365"/>
        <end position="519"/>
    </location>
</feature>
<organism evidence="4 5">
    <name type="scientific">Winogradskyella pulchriflava</name>
    <dbReference type="NCBI Taxonomy" id="1110688"/>
    <lineage>
        <taxon>Bacteria</taxon>
        <taxon>Pseudomonadati</taxon>
        <taxon>Bacteroidota</taxon>
        <taxon>Flavobacteriia</taxon>
        <taxon>Flavobacteriales</taxon>
        <taxon>Flavobacteriaceae</taxon>
        <taxon>Winogradskyella</taxon>
    </lineage>
</organism>
<keyword evidence="2" id="KW-0378">Hydrolase</keyword>
<proteinExistence type="inferred from homology"/>
<dbReference type="CDD" id="cd16031">
    <property type="entry name" value="G6S_like"/>
    <property type="match status" value="1"/>
</dbReference>
<gene>
    <name evidence="4" type="ORF">ACFFGA_09925</name>
</gene>
<dbReference type="Proteomes" id="UP001589832">
    <property type="component" value="Unassembled WGS sequence"/>
</dbReference>
<dbReference type="Pfam" id="PF16347">
    <property type="entry name" value="SGSH_C"/>
    <property type="match status" value="1"/>
</dbReference>
<dbReference type="Gene3D" id="3.40.720.10">
    <property type="entry name" value="Alkaline Phosphatase, subunit A"/>
    <property type="match status" value="1"/>
</dbReference>
<dbReference type="PANTHER" id="PTHR43108">
    <property type="entry name" value="N-ACETYLGLUCOSAMINE-6-SULFATASE FAMILY MEMBER"/>
    <property type="match status" value="1"/>
</dbReference>
<dbReference type="PROSITE" id="PS00523">
    <property type="entry name" value="SULFATASE_1"/>
    <property type="match status" value="1"/>
</dbReference>
<comment type="caution">
    <text evidence="4">The sequence shown here is derived from an EMBL/GenBank/DDBJ whole genome shotgun (WGS) entry which is preliminary data.</text>
</comment>
<evidence type="ECO:0000256" key="1">
    <source>
        <dbReference type="ARBA" id="ARBA00008779"/>
    </source>
</evidence>
<evidence type="ECO:0000313" key="5">
    <source>
        <dbReference type="Proteomes" id="UP001589832"/>
    </source>
</evidence>
<reference evidence="4 5" key="1">
    <citation type="submission" date="2024-09" db="EMBL/GenBank/DDBJ databases">
        <authorList>
            <person name="Sun Q."/>
            <person name="Mori K."/>
        </authorList>
    </citation>
    <scope>NUCLEOTIDE SEQUENCE [LARGE SCALE GENOMIC DNA]</scope>
    <source>
        <strain evidence="4 5">NCAIM B.02481</strain>
    </source>
</reference>
<dbReference type="PANTHER" id="PTHR43108:SF6">
    <property type="entry name" value="N-SULPHOGLUCOSAMINE SULPHOHYDROLASE"/>
    <property type="match status" value="1"/>
</dbReference>
<protein>
    <submittedName>
        <fullName evidence="4">Sulfatase</fullName>
    </submittedName>
</protein>
<name>A0ABV6Q9B2_9FLAO</name>
<dbReference type="PROSITE" id="PS51257">
    <property type="entry name" value="PROKAR_LIPOPROTEIN"/>
    <property type="match status" value="1"/>
</dbReference>
<dbReference type="EMBL" id="JBHLTQ010000005">
    <property type="protein sequence ID" value="MFC0604869.1"/>
    <property type="molecule type" value="Genomic_DNA"/>
</dbReference>
<keyword evidence="5" id="KW-1185">Reference proteome</keyword>
<dbReference type="InterPro" id="IPR017850">
    <property type="entry name" value="Alkaline_phosphatase_core_sf"/>
</dbReference>
<dbReference type="RefSeq" id="WP_386063250.1">
    <property type="nucleotide sequence ID" value="NZ_JBHLTQ010000005.1"/>
</dbReference>
<comment type="similarity">
    <text evidence="1">Belongs to the sulfatase family.</text>
</comment>
<sequence>MRYSVVFLIGFLLFQSCKEVKKQDVVDVQNKRPNIVFIMADDHAEQAISAYGHPISQLAPTPNIDRIANEGALFKNNFCTNSICGPSRAVVLTGKFSHINGFKMNGNRFDGSQQTFPKLLQKAGYNTAMIGKWHLHGNPEGFDYWNILKDQGNYYNPDFISLNETTKQADTTRIEGYATDIITEEGLVYLKKVKDSDQPFMLMLQHKAPHRNWMPALRHANKYDSIKFPLPDTYFSNHEGSLGSQQQLQTIYKDMYEGHDLKMTKTKGSPELAWNPWTTDFERMTKEQRTAWDKAYQAKNDAFHDANLSGKALAEWKGQRYLQDYLATIASVDEGVGRVLDYLEENGLAENTIVIYTTDQGFYLGEKGWFDKRYMYEESLAMPLLVKYPKTIKPGTVIEDLTQNLDFAETFLDYAQAEIPIDMQGKSLRPLLEQSFKGDDFRDAVYYHYYDYPAFHMVKKHYGIRTKRYKLMHFYDDIDTWELYDLEEDPKEINNQIDNPEYDGIEAELRTQLAELQKQYKVTDEEFKQAPKQQVERAYKQFERLRGDTGTSYDPTINKDTKL</sequence>
<dbReference type="SUPFAM" id="SSF53649">
    <property type="entry name" value="Alkaline phosphatase-like"/>
    <property type="match status" value="1"/>
</dbReference>
<evidence type="ECO:0000256" key="2">
    <source>
        <dbReference type="ARBA" id="ARBA00022801"/>
    </source>
</evidence>
<evidence type="ECO:0000259" key="3">
    <source>
        <dbReference type="Pfam" id="PF16347"/>
    </source>
</evidence>
<dbReference type="InterPro" id="IPR024607">
    <property type="entry name" value="Sulfatase_CS"/>
</dbReference>
<evidence type="ECO:0000313" key="4">
    <source>
        <dbReference type="EMBL" id="MFC0604869.1"/>
    </source>
</evidence>
<dbReference type="PROSITE" id="PS00149">
    <property type="entry name" value="SULFATASE_2"/>
    <property type="match status" value="1"/>
</dbReference>
<accession>A0ABV6Q9B2</accession>
<dbReference type="InterPro" id="IPR032506">
    <property type="entry name" value="SGSH_C"/>
</dbReference>